<evidence type="ECO:0000256" key="1">
    <source>
        <dbReference type="SAM" id="MobiDB-lite"/>
    </source>
</evidence>
<dbReference type="EMBL" id="PKSL01000129">
    <property type="protein sequence ID" value="POW03208.1"/>
    <property type="molecule type" value="Genomic_DNA"/>
</dbReference>
<organism evidence="2 3">
    <name type="scientific">Puccinia striiformis</name>
    <dbReference type="NCBI Taxonomy" id="27350"/>
    <lineage>
        <taxon>Eukaryota</taxon>
        <taxon>Fungi</taxon>
        <taxon>Dikarya</taxon>
        <taxon>Basidiomycota</taxon>
        <taxon>Pucciniomycotina</taxon>
        <taxon>Pucciniomycetes</taxon>
        <taxon>Pucciniales</taxon>
        <taxon>Pucciniaceae</taxon>
        <taxon>Puccinia</taxon>
    </lineage>
</organism>
<dbReference type="Proteomes" id="UP000239156">
    <property type="component" value="Unassembled WGS sequence"/>
</dbReference>
<reference evidence="2" key="1">
    <citation type="submission" date="2017-12" db="EMBL/GenBank/DDBJ databases">
        <title>Gene loss provides genomic basis for host adaptation in cereal stripe rust fungi.</title>
        <authorList>
            <person name="Xia C."/>
        </authorList>
    </citation>
    <scope>NUCLEOTIDE SEQUENCE [LARGE SCALE GENOMIC DNA]</scope>
    <source>
        <strain evidence="2">93-210</strain>
    </source>
</reference>
<evidence type="ECO:0000313" key="3">
    <source>
        <dbReference type="Proteomes" id="UP000239156"/>
    </source>
</evidence>
<accession>A0A2S4V116</accession>
<feature type="compositionally biased region" description="Polar residues" evidence="1">
    <location>
        <begin position="33"/>
        <end position="47"/>
    </location>
</feature>
<proteinExistence type="predicted"/>
<dbReference type="VEuPathDB" id="FungiDB:PSTT_11320"/>
<protein>
    <submittedName>
        <fullName evidence="2">Uncharacterized protein</fullName>
    </submittedName>
</protein>
<feature type="region of interest" description="Disordered" evidence="1">
    <location>
        <begin position="1"/>
        <end position="69"/>
    </location>
</feature>
<gene>
    <name evidence="2" type="ORF">PSTT_11320</name>
</gene>
<name>A0A2S4V116_9BASI</name>
<sequence>MKKAPPPPCTSSPTNPPVESPPPVSDIEVPESQSDIVTGAPSVSQAPAENELVKQPTKVGATRMRMMRA</sequence>
<feature type="compositionally biased region" description="Pro residues" evidence="1">
    <location>
        <begin position="1"/>
        <end position="24"/>
    </location>
</feature>
<keyword evidence="3" id="KW-1185">Reference proteome</keyword>
<comment type="caution">
    <text evidence="2">The sequence shown here is derived from an EMBL/GenBank/DDBJ whole genome shotgun (WGS) entry which is preliminary data.</text>
</comment>
<dbReference type="AlphaFoldDB" id="A0A2S4V116"/>
<evidence type="ECO:0000313" key="2">
    <source>
        <dbReference type="EMBL" id="POW03208.1"/>
    </source>
</evidence>